<dbReference type="PANTHER" id="PTHR24305:SF166">
    <property type="entry name" value="CYTOCHROME P450 12A4, MITOCHONDRIAL-RELATED"/>
    <property type="match status" value="1"/>
</dbReference>
<dbReference type="InterPro" id="IPR036396">
    <property type="entry name" value="Cyt_P450_sf"/>
</dbReference>
<sequence length="534" mass="59884">MLVQLSFSIFAIFLAFCIVKCIYAKLTSPLRNMAGPKPRDWLTGSYAEVRSEIRSAARIEEQWIGQFGPTMKISGFFGTASVYTIDTKAVHHVLFNNQIYRKTTPARYFLERMTGNPGLTSAEGDVHRNQRKIMAPAFGWPQVRDLTHIFIRKSQQLRDIFTAEINQNGGVARLDMSAWLHKVTLDIIGLAGFSRDINATGTKPGEPQDEILTTFEKLLAVELGPLDFLQGTYPILRNVSTSNERMRASSRAEMARIGMKILDDSKRDIAESSAFETNRARDLLSLLVRANTSKEIPEHQRMSDEDVLAQIITFLVAGHVTTSTTVTWTLFALSQNMDAQNRLRAELQSLATDSPTMDQLNELSYLDCVVREGLRVHGPVPHNVREAFCDDVLPLRTPWTDETGNLHHSVPIVKGTEVFIPMSMINLDPSIWGPDAKEFRPERWEKPIENDIPGVWGQVISFIGGPRGCIGYRFSLVEIKSLLFTLIRNFEFQLAVPAEDVGKKIVRVTAGPTLFSRPEAGVQLPMLVRPVTQA</sequence>
<keyword evidence="5 13" id="KW-0349">Heme</keyword>
<comment type="pathway">
    <text evidence="3">Secondary metabolite biosynthesis; terpenoid biosynthesis.</text>
</comment>
<dbReference type="Gene3D" id="1.10.630.10">
    <property type="entry name" value="Cytochrome P450"/>
    <property type="match status" value="1"/>
</dbReference>
<gene>
    <name evidence="14" type="ORF">R3P38DRAFT_2539106</name>
</gene>
<dbReference type="AlphaFoldDB" id="A0AAW0AXM3"/>
<evidence type="ECO:0000256" key="8">
    <source>
        <dbReference type="ARBA" id="ARBA00022989"/>
    </source>
</evidence>
<proteinExistence type="inferred from homology"/>
<keyword evidence="9" id="KW-0560">Oxidoreductase</keyword>
<comment type="cofactor">
    <cofactor evidence="1 13">
        <name>heme</name>
        <dbReference type="ChEBI" id="CHEBI:30413"/>
    </cofactor>
</comment>
<feature type="binding site" description="axial binding residue" evidence="13">
    <location>
        <position position="469"/>
    </location>
    <ligand>
        <name>heme</name>
        <dbReference type="ChEBI" id="CHEBI:30413"/>
    </ligand>
    <ligandPart>
        <name>Fe</name>
        <dbReference type="ChEBI" id="CHEBI:18248"/>
    </ligandPart>
</feature>
<evidence type="ECO:0000256" key="6">
    <source>
        <dbReference type="ARBA" id="ARBA00022692"/>
    </source>
</evidence>
<evidence type="ECO:0000256" key="7">
    <source>
        <dbReference type="ARBA" id="ARBA00022723"/>
    </source>
</evidence>
<accession>A0AAW0AXM3</accession>
<evidence type="ECO:0000256" key="1">
    <source>
        <dbReference type="ARBA" id="ARBA00001971"/>
    </source>
</evidence>
<dbReference type="GO" id="GO:0020037">
    <property type="term" value="F:heme binding"/>
    <property type="evidence" value="ECO:0007669"/>
    <property type="project" value="InterPro"/>
</dbReference>
<reference evidence="14 15" key="1">
    <citation type="journal article" date="2024" name="J Genomics">
        <title>Draft genome sequencing and assembly of Favolaschia claudopus CIRM-BRFM 2984 isolated from oak limbs.</title>
        <authorList>
            <person name="Navarro D."/>
            <person name="Drula E."/>
            <person name="Chaduli D."/>
            <person name="Cazenave R."/>
            <person name="Ahrendt S."/>
            <person name="Wang J."/>
            <person name="Lipzen A."/>
            <person name="Daum C."/>
            <person name="Barry K."/>
            <person name="Grigoriev I.V."/>
            <person name="Favel A."/>
            <person name="Rosso M.N."/>
            <person name="Martin F."/>
        </authorList>
    </citation>
    <scope>NUCLEOTIDE SEQUENCE [LARGE SCALE GENOMIC DNA]</scope>
    <source>
        <strain evidence="14 15">CIRM-BRFM 2984</strain>
    </source>
</reference>
<dbReference type="InterPro" id="IPR002403">
    <property type="entry name" value="Cyt_P450_E_grp-IV"/>
</dbReference>
<protein>
    <submittedName>
        <fullName evidence="14">Cytochrome P450</fullName>
    </submittedName>
</protein>
<dbReference type="GO" id="GO:0016020">
    <property type="term" value="C:membrane"/>
    <property type="evidence" value="ECO:0007669"/>
    <property type="project" value="UniProtKB-SubCell"/>
</dbReference>
<dbReference type="PRINTS" id="PR00385">
    <property type="entry name" value="P450"/>
</dbReference>
<dbReference type="GO" id="GO:0005506">
    <property type="term" value="F:iron ion binding"/>
    <property type="evidence" value="ECO:0007669"/>
    <property type="project" value="InterPro"/>
</dbReference>
<keyword evidence="7 13" id="KW-0479">Metal-binding</keyword>
<dbReference type="PRINTS" id="PR00465">
    <property type="entry name" value="EP450IV"/>
</dbReference>
<dbReference type="SUPFAM" id="SSF48264">
    <property type="entry name" value="Cytochrome P450"/>
    <property type="match status" value="1"/>
</dbReference>
<dbReference type="Proteomes" id="UP001362999">
    <property type="component" value="Unassembled WGS sequence"/>
</dbReference>
<dbReference type="Pfam" id="PF00067">
    <property type="entry name" value="p450"/>
    <property type="match status" value="1"/>
</dbReference>
<evidence type="ECO:0000256" key="4">
    <source>
        <dbReference type="ARBA" id="ARBA00010617"/>
    </source>
</evidence>
<keyword evidence="15" id="KW-1185">Reference proteome</keyword>
<keyword evidence="6" id="KW-0812">Transmembrane</keyword>
<evidence type="ECO:0000313" key="15">
    <source>
        <dbReference type="Proteomes" id="UP001362999"/>
    </source>
</evidence>
<evidence type="ECO:0000256" key="5">
    <source>
        <dbReference type="ARBA" id="ARBA00022617"/>
    </source>
</evidence>
<comment type="caution">
    <text evidence="14">The sequence shown here is derived from an EMBL/GenBank/DDBJ whole genome shotgun (WGS) entry which is preliminary data.</text>
</comment>
<evidence type="ECO:0000313" key="14">
    <source>
        <dbReference type="EMBL" id="KAK7018128.1"/>
    </source>
</evidence>
<dbReference type="GO" id="GO:0004497">
    <property type="term" value="F:monooxygenase activity"/>
    <property type="evidence" value="ECO:0007669"/>
    <property type="project" value="UniProtKB-KW"/>
</dbReference>
<evidence type="ECO:0000256" key="10">
    <source>
        <dbReference type="ARBA" id="ARBA00023004"/>
    </source>
</evidence>
<dbReference type="GO" id="GO:0016705">
    <property type="term" value="F:oxidoreductase activity, acting on paired donors, with incorporation or reduction of molecular oxygen"/>
    <property type="evidence" value="ECO:0007669"/>
    <property type="project" value="InterPro"/>
</dbReference>
<name>A0AAW0AXM3_9AGAR</name>
<keyword evidence="11" id="KW-0503">Monooxygenase</keyword>
<keyword evidence="8" id="KW-1133">Transmembrane helix</keyword>
<comment type="subcellular location">
    <subcellularLocation>
        <location evidence="2">Membrane</location>
    </subcellularLocation>
</comment>
<evidence type="ECO:0000256" key="2">
    <source>
        <dbReference type="ARBA" id="ARBA00004370"/>
    </source>
</evidence>
<dbReference type="InterPro" id="IPR001128">
    <property type="entry name" value="Cyt_P450"/>
</dbReference>
<evidence type="ECO:0000256" key="13">
    <source>
        <dbReference type="PIRSR" id="PIRSR602403-1"/>
    </source>
</evidence>
<organism evidence="14 15">
    <name type="scientific">Favolaschia claudopus</name>
    <dbReference type="NCBI Taxonomy" id="2862362"/>
    <lineage>
        <taxon>Eukaryota</taxon>
        <taxon>Fungi</taxon>
        <taxon>Dikarya</taxon>
        <taxon>Basidiomycota</taxon>
        <taxon>Agaricomycotina</taxon>
        <taxon>Agaricomycetes</taxon>
        <taxon>Agaricomycetidae</taxon>
        <taxon>Agaricales</taxon>
        <taxon>Marasmiineae</taxon>
        <taxon>Mycenaceae</taxon>
        <taxon>Favolaschia</taxon>
    </lineage>
</organism>
<evidence type="ECO:0000256" key="9">
    <source>
        <dbReference type="ARBA" id="ARBA00023002"/>
    </source>
</evidence>
<dbReference type="PANTHER" id="PTHR24305">
    <property type="entry name" value="CYTOCHROME P450"/>
    <property type="match status" value="1"/>
</dbReference>
<keyword evidence="12" id="KW-0472">Membrane</keyword>
<keyword evidence="10 13" id="KW-0408">Iron</keyword>
<evidence type="ECO:0000256" key="3">
    <source>
        <dbReference type="ARBA" id="ARBA00004721"/>
    </source>
</evidence>
<dbReference type="InterPro" id="IPR050121">
    <property type="entry name" value="Cytochrome_P450_monoxygenase"/>
</dbReference>
<comment type="similarity">
    <text evidence="4">Belongs to the cytochrome P450 family.</text>
</comment>
<evidence type="ECO:0000256" key="12">
    <source>
        <dbReference type="ARBA" id="ARBA00023136"/>
    </source>
</evidence>
<dbReference type="EMBL" id="JAWWNJ010000046">
    <property type="protein sequence ID" value="KAK7018128.1"/>
    <property type="molecule type" value="Genomic_DNA"/>
</dbReference>
<evidence type="ECO:0000256" key="11">
    <source>
        <dbReference type="ARBA" id="ARBA00023033"/>
    </source>
</evidence>